<dbReference type="PANTHER" id="PTHR43491:SF1">
    <property type="entry name" value="UDP-N-ACETYL-D-MANNOSAMINE DEHYDROGENASE"/>
    <property type="match status" value="1"/>
</dbReference>
<dbReference type="SUPFAM" id="SSF51735">
    <property type="entry name" value="NAD(P)-binding Rossmann-fold domains"/>
    <property type="match status" value="1"/>
</dbReference>
<evidence type="ECO:0000313" key="7">
    <source>
        <dbReference type="Proteomes" id="UP000463470"/>
    </source>
</evidence>
<proteinExistence type="inferred from homology"/>
<organism evidence="6 7">
    <name type="scientific">Heliomicrobium undosum</name>
    <dbReference type="NCBI Taxonomy" id="121734"/>
    <lineage>
        <taxon>Bacteria</taxon>
        <taxon>Bacillati</taxon>
        <taxon>Bacillota</taxon>
        <taxon>Clostridia</taxon>
        <taxon>Eubacteriales</taxon>
        <taxon>Heliobacteriaceae</taxon>
        <taxon>Heliomicrobium</taxon>
    </lineage>
</organism>
<feature type="domain" description="UDP-glucose/GDP-mannose dehydrogenase C-terminal" evidence="5">
    <location>
        <begin position="327"/>
        <end position="424"/>
    </location>
</feature>
<keyword evidence="4" id="KW-1133">Transmembrane helix</keyword>
<keyword evidence="2" id="KW-0520">NAD</keyword>
<accession>A0A845L449</accession>
<dbReference type="InterPro" id="IPR014026">
    <property type="entry name" value="UDP-Glc/GDP-Man_DH_dimer"/>
</dbReference>
<dbReference type="InterPro" id="IPR036220">
    <property type="entry name" value="UDP-Glc/GDP-Man_DH_C_sf"/>
</dbReference>
<evidence type="ECO:0000256" key="4">
    <source>
        <dbReference type="SAM" id="Phobius"/>
    </source>
</evidence>
<dbReference type="PIRSF" id="PIRSF000124">
    <property type="entry name" value="UDPglc_GDPman_dh"/>
    <property type="match status" value="1"/>
</dbReference>
<evidence type="ECO:0000256" key="3">
    <source>
        <dbReference type="PIRNR" id="PIRNR000124"/>
    </source>
</evidence>
<keyword evidence="1" id="KW-0560">Oxidoreductase</keyword>
<keyword evidence="4" id="KW-0472">Membrane</keyword>
<dbReference type="SMART" id="SM00984">
    <property type="entry name" value="UDPG_MGDP_dh_C"/>
    <property type="match status" value="1"/>
</dbReference>
<dbReference type="PIRSF" id="PIRSF500136">
    <property type="entry name" value="UDP_ManNAc_DH"/>
    <property type="match status" value="1"/>
</dbReference>
<dbReference type="InterPro" id="IPR017476">
    <property type="entry name" value="UDP-Glc/GDP-Man"/>
</dbReference>
<comment type="similarity">
    <text evidence="3">Belongs to the UDP-glucose/GDP-mannose dehydrogenase family.</text>
</comment>
<dbReference type="OrthoDB" id="9803238at2"/>
<comment type="caution">
    <text evidence="6">The sequence shown here is derived from an EMBL/GenBank/DDBJ whole genome shotgun (WGS) entry which is preliminary data.</text>
</comment>
<feature type="transmembrane region" description="Helical" evidence="4">
    <location>
        <begin position="12"/>
        <end position="31"/>
    </location>
</feature>
<dbReference type="RefSeq" id="WP_161259937.1">
    <property type="nucleotide sequence ID" value="NZ_WXEY01000039.1"/>
</dbReference>
<dbReference type="Pfam" id="PF03721">
    <property type="entry name" value="UDPG_MGDP_dh_N"/>
    <property type="match status" value="1"/>
</dbReference>
<dbReference type="GO" id="GO:0000271">
    <property type="term" value="P:polysaccharide biosynthetic process"/>
    <property type="evidence" value="ECO:0007669"/>
    <property type="project" value="InterPro"/>
</dbReference>
<dbReference type="GO" id="GO:0016616">
    <property type="term" value="F:oxidoreductase activity, acting on the CH-OH group of donors, NAD or NADP as acceptor"/>
    <property type="evidence" value="ECO:0007669"/>
    <property type="project" value="InterPro"/>
</dbReference>
<dbReference type="EMBL" id="WXEY01000039">
    <property type="protein sequence ID" value="MZP31422.1"/>
    <property type="molecule type" value="Genomic_DNA"/>
</dbReference>
<protein>
    <submittedName>
        <fullName evidence="6">Nucleotide sugar dehydrogenase</fullName>
    </submittedName>
</protein>
<dbReference type="GO" id="GO:0051287">
    <property type="term" value="F:NAD binding"/>
    <property type="evidence" value="ECO:0007669"/>
    <property type="project" value="InterPro"/>
</dbReference>
<evidence type="ECO:0000259" key="5">
    <source>
        <dbReference type="SMART" id="SM00984"/>
    </source>
</evidence>
<dbReference type="InterPro" id="IPR036291">
    <property type="entry name" value="NAD(P)-bd_dom_sf"/>
</dbReference>
<dbReference type="NCBIfam" id="TIGR03026">
    <property type="entry name" value="NDP-sugDHase"/>
    <property type="match status" value="1"/>
</dbReference>
<keyword evidence="7" id="KW-1185">Reference proteome</keyword>
<evidence type="ECO:0000256" key="2">
    <source>
        <dbReference type="ARBA" id="ARBA00023027"/>
    </source>
</evidence>
<dbReference type="AlphaFoldDB" id="A0A845L449"/>
<dbReference type="SUPFAM" id="SSF48179">
    <property type="entry name" value="6-phosphogluconate dehydrogenase C-terminal domain-like"/>
    <property type="match status" value="1"/>
</dbReference>
<evidence type="ECO:0000256" key="1">
    <source>
        <dbReference type="ARBA" id="ARBA00023002"/>
    </source>
</evidence>
<dbReference type="Pfam" id="PF00984">
    <property type="entry name" value="UDPG_MGDP_dh"/>
    <property type="match status" value="1"/>
</dbReference>
<dbReference type="InterPro" id="IPR008927">
    <property type="entry name" value="6-PGluconate_DH-like_C_sf"/>
</dbReference>
<sequence>MNLHEKIASREARVGVIGLGYVGLPLAIAFAESGFQVTGIDLCPDKVDALNAGSSYIIDVGHTMVGAVVKNGHFRATTDSSSIRDLDAVCICVPTPLNKNHEPDLSYIEAVLSELKKHLRRGALVVLESTTYPGTTEERIGKGLAEKGWHAGIDYHLCYSPERVDPGNKKYGIRNTPKVIGGVTAKCLELADALYRTITDRTVLVSNPKVAEMSKLLENTFRSVNIAFINEMALMCDAIGVNIWEVIEAASSKPFGFMPFYPGPGIGGHCIPLDPMYLSWKAKGENFFSRFIEVSQDINRNMPRYVVHKISELLNTKKKCINGSRILLLGMAYKPDVDDLRESPSIEVYELLREKGAALTVNDPYCAVMFDADGQQVNVQAEVNDAELGDYDLLVLLTAHSRYDLPGIVASGTLILDTRNAFAGLDAPNVARIGDVLPY</sequence>
<dbReference type="Gene3D" id="3.40.50.720">
    <property type="entry name" value="NAD(P)-binding Rossmann-like Domain"/>
    <property type="match status" value="2"/>
</dbReference>
<dbReference type="InterPro" id="IPR028359">
    <property type="entry name" value="UDP_ManNAc/GlcNAc_DH"/>
</dbReference>
<evidence type="ECO:0000313" key="6">
    <source>
        <dbReference type="EMBL" id="MZP31422.1"/>
    </source>
</evidence>
<reference evidence="6 7" key="1">
    <citation type="submission" date="2020-01" db="EMBL/GenBank/DDBJ databases">
        <title>Whole-genome sequence of Heliobacterium undosum DSM 13378.</title>
        <authorList>
            <person name="Kyndt J.A."/>
            <person name="Meyer T.E."/>
        </authorList>
    </citation>
    <scope>NUCLEOTIDE SEQUENCE [LARGE SCALE GENOMIC DNA]</scope>
    <source>
        <strain evidence="6 7">DSM 13378</strain>
    </source>
</reference>
<dbReference type="SUPFAM" id="SSF52413">
    <property type="entry name" value="UDP-glucose/GDP-mannose dehydrogenase C-terminal domain"/>
    <property type="match status" value="1"/>
</dbReference>
<dbReference type="Proteomes" id="UP000463470">
    <property type="component" value="Unassembled WGS sequence"/>
</dbReference>
<keyword evidence="4" id="KW-0812">Transmembrane</keyword>
<dbReference type="InterPro" id="IPR001732">
    <property type="entry name" value="UDP-Glc/GDP-Man_DH_N"/>
</dbReference>
<gene>
    <name evidence="6" type="ORF">GTO91_17135</name>
</gene>
<dbReference type="InterPro" id="IPR014027">
    <property type="entry name" value="UDP-Glc/GDP-Man_DH_C"/>
</dbReference>
<dbReference type="PANTHER" id="PTHR43491">
    <property type="entry name" value="UDP-N-ACETYL-D-MANNOSAMINE DEHYDROGENASE"/>
    <property type="match status" value="1"/>
</dbReference>
<name>A0A845L449_9FIRM</name>
<dbReference type="GO" id="GO:0016628">
    <property type="term" value="F:oxidoreductase activity, acting on the CH-CH group of donors, NAD or NADP as acceptor"/>
    <property type="evidence" value="ECO:0007669"/>
    <property type="project" value="InterPro"/>
</dbReference>
<dbReference type="Pfam" id="PF03720">
    <property type="entry name" value="UDPG_MGDP_dh_C"/>
    <property type="match status" value="1"/>
</dbReference>